<protein>
    <recommendedName>
        <fullName evidence="4">Peptidase A2 domain-containing protein</fullName>
    </recommendedName>
</protein>
<evidence type="ECO:0000313" key="3">
    <source>
        <dbReference type="Proteomes" id="UP001221757"/>
    </source>
</evidence>
<feature type="compositionally biased region" description="Basic and acidic residues" evidence="1">
    <location>
        <begin position="34"/>
        <end position="49"/>
    </location>
</feature>
<evidence type="ECO:0008006" key="4">
    <source>
        <dbReference type="Google" id="ProtNLM"/>
    </source>
</evidence>
<evidence type="ECO:0000256" key="1">
    <source>
        <dbReference type="SAM" id="MobiDB-lite"/>
    </source>
</evidence>
<reference evidence="2" key="1">
    <citation type="submission" date="2023-03" db="EMBL/GenBank/DDBJ databases">
        <title>Massive genome expansion in bonnet fungi (Mycena s.s.) driven by repeated elements and novel gene families across ecological guilds.</title>
        <authorList>
            <consortium name="Lawrence Berkeley National Laboratory"/>
            <person name="Harder C.B."/>
            <person name="Miyauchi S."/>
            <person name="Viragh M."/>
            <person name="Kuo A."/>
            <person name="Thoen E."/>
            <person name="Andreopoulos B."/>
            <person name="Lu D."/>
            <person name="Skrede I."/>
            <person name="Drula E."/>
            <person name="Henrissat B."/>
            <person name="Morin E."/>
            <person name="Kohler A."/>
            <person name="Barry K."/>
            <person name="LaButti K."/>
            <person name="Morin E."/>
            <person name="Salamov A."/>
            <person name="Lipzen A."/>
            <person name="Mereny Z."/>
            <person name="Hegedus B."/>
            <person name="Baldrian P."/>
            <person name="Stursova M."/>
            <person name="Weitz H."/>
            <person name="Taylor A."/>
            <person name="Grigoriev I.V."/>
            <person name="Nagy L.G."/>
            <person name="Martin F."/>
            <person name="Kauserud H."/>
        </authorList>
    </citation>
    <scope>NUCLEOTIDE SEQUENCE</scope>
    <source>
        <strain evidence="2">CBHHK067</strain>
    </source>
</reference>
<gene>
    <name evidence="2" type="ORF">B0H17DRAFT_934671</name>
</gene>
<evidence type="ECO:0000313" key="2">
    <source>
        <dbReference type="EMBL" id="KAJ7691794.1"/>
    </source>
</evidence>
<dbReference type="EMBL" id="JARKIE010000056">
    <property type="protein sequence ID" value="KAJ7691794.1"/>
    <property type="molecule type" value="Genomic_DNA"/>
</dbReference>
<feature type="region of interest" description="Disordered" evidence="1">
    <location>
        <begin position="1"/>
        <end position="85"/>
    </location>
</feature>
<organism evidence="2 3">
    <name type="scientific">Mycena rosella</name>
    <name type="common">Pink bonnet</name>
    <name type="synonym">Agaricus rosellus</name>
    <dbReference type="NCBI Taxonomy" id="1033263"/>
    <lineage>
        <taxon>Eukaryota</taxon>
        <taxon>Fungi</taxon>
        <taxon>Dikarya</taxon>
        <taxon>Basidiomycota</taxon>
        <taxon>Agaricomycotina</taxon>
        <taxon>Agaricomycetes</taxon>
        <taxon>Agaricomycetidae</taxon>
        <taxon>Agaricales</taxon>
        <taxon>Marasmiineae</taxon>
        <taxon>Mycenaceae</taxon>
        <taxon>Mycena</taxon>
    </lineage>
</organism>
<accession>A0AAD7DKP8</accession>
<keyword evidence="3" id="KW-1185">Reference proteome</keyword>
<proteinExistence type="predicted"/>
<dbReference type="AlphaFoldDB" id="A0AAD7DKP8"/>
<sequence length="689" mass="77253">MRQGAPDPGGDPSEPSNDEGDRRPGNRPRRSKARDRANFPREGGRDGRNGGEPADGDDNPSGVNNLEGGNGPYNPNPPYGTAVPTIDPKLKIGSLPEWDGNPETAIDYFWEVGQMAALEGWMPEALGFWLPSRLKKGSSVQMWFSTLASTKQSEMRRHYLNYLQTMKEKFLGRKWQDLMNLKFERMAFRQDGHEKESPQIFGNRMIQAIRMLANSDDGGPKEVFLIMRKAPIRWSTILVIENIHSSEELYDKVNEHDEALIEASRTDSANAITAHNLAASLRRLGVNMDPSKSYNPTRRVNLASTEATEQIEEEIEVTELSSGEDSDEPAIRSVMDNLEPAVTPPSDKSTSSAQRPKKTSLKVHMEEIEDEYWANDARMPKAKKYTLESAEDWIDEEEPEGQHEKEAISVDVELSELPPPPSRETEWIHIQKKWKAKPGDSALGVSVLSVRGWIESLENEPVDLRLDSGADITLVSEEFHTSLKNSPRIREGHKMSLAQLTDLGTAIKGYAILKVLMETTSGEIAELEAEAYVVKGMLVPVLLGENFQLTYQMGVERNVENGTKILFDNGEVEILATGVEAPLDKEALYTLAANLTVHADRTMRAKEHCRWKAQRRRKKLLARAWMDYKIQPHHCVMVRLSGDFSEDCEWLLERGLLADAQDLFLSVPNTLISARRPFLAVSNTSVGRG</sequence>
<dbReference type="Proteomes" id="UP001221757">
    <property type="component" value="Unassembled WGS sequence"/>
</dbReference>
<feature type="region of interest" description="Disordered" evidence="1">
    <location>
        <begin position="338"/>
        <end position="360"/>
    </location>
</feature>
<name>A0AAD7DKP8_MYCRO</name>
<comment type="caution">
    <text evidence="2">The sequence shown here is derived from an EMBL/GenBank/DDBJ whole genome shotgun (WGS) entry which is preliminary data.</text>
</comment>